<evidence type="ECO:0000259" key="1">
    <source>
        <dbReference type="PROSITE" id="PS50112"/>
    </source>
</evidence>
<gene>
    <name evidence="2" type="ORF">WH96_17995</name>
</gene>
<dbReference type="AlphaFoldDB" id="A0A0H2MRR9"/>
<dbReference type="CDD" id="cd00130">
    <property type="entry name" value="PAS"/>
    <property type="match status" value="1"/>
</dbReference>
<sequence length="174" mass="20021">MDQNTRITGTERFFDKDDIIVSKTDTSGKLTYVNDTFLDIADYTEQEVIGKPHNVIRHPNMPRCIFKTLWDTISSGEEIFAYVVNKTKHGDYYWVLAHVTPSFGKNGNIIGYHSNRRSPKLETITNIIAPLYAELIKIEENNTRKKDGIEASSIRLNQIINDSQMDLNEYFLSL</sequence>
<dbReference type="Gene3D" id="3.30.450.20">
    <property type="entry name" value="PAS domain"/>
    <property type="match status" value="1"/>
</dbReference>
<accession>A0A0H2MRR9</accession>
<proteinExistence type="predicted"/>
<dbReference type="PATRIC" id="fig|1489064.4.peg.599"/>
<keyword evidence="3" id="KW-1185">Reference proteome</keyword>
<dbReference type="InterPro" id="IPR000014">
    <property type="entry name" value="PAS"/>
</dbReference>
<feature type="domain" description="PAS" evidence="1">
    <location>
        <begin position="25"/>
        <end position="76"/>
    </location>
</feature>
<dbReference type="InterPro" id="IPR035965">
    <property type="entry name" value="PAS-like_dom_sf"/>
</dbReference>
<dbReference type="OrthoDB" id="266313at2"/>
<dbReference type="STRING" id="1489064.WH96_17995"/>
<name>A0A0H2MRR9_9PROT</name>
<organism evidence="2 3">
    <name type="scientific">Kiloniella spongiae</name>
    <dbReference type="NCBI Taxonomy" id="1489064"/>
    <lineage>
        <taxon>Bacteria</taxon>
        <taxon>Pseudomonadati</taxon>
        <taxon>Pseudomonadota</taxon>
        <taxon>Alphaproteobacteria</taxon>
        <taxon>Rhodospirillales</taxon>
        <taxon>Kiloniellaceae</taxon>
        <taxon>Kiloniella</taxon>
    </lineage>
</organism>
<evidence type="ECO:0000313" key="3">
    <source>
        <dbReference type="Proteomes" id="UP000035444"/>
    </source>
</evidence>
<dbReference type="EMBL" id="LAQL01000016">
    <property type="protein sequence ID" value="KLN59390.1"/>
    <property type="molecule type" value="Genomic_DNA"/>
</dbReference>
<dbReference type="PROSITE" id="PS50112">
    <property type="entry name" value="PAS"/>
    <property type="match status" value="1"/>
</dbReference>
<dbReference type="Proteomes" id="UP000035444">
    <property type="component" value="Unassembled WGS sequence"/>
</dbReference>
<comment type="caution">
    <text evidence="2">The sequence shown here is derived from an EMBL/GenBank/DDBJ whole genome shotgun (WGS) entry which is preliminary data.</text>
</comment>
<reference evidence="2 3" key="1">
    <citation type="submission" date="2015-03" db="EMBL/GenBank/DDBJ databases">
        <title>Genome Sequence of Kiloniella spongiae MEBiC09566, isolated from a marine sponge.</title>
        <authorList>
            <person name="Shao Z."/>
            <person name="Wang L."/>
            <person name="Li X."/>
        </authorList>
    </citation>
    <scope>NUCLEOTIDE SEQUENCE [LARGE SCALE GENOMIC DNA]</scope>
    <source>
        <strain evidence="2 3">MEBiC09566</strain>
    </source>
</reference>
<evidence type="ECO:0000313" key="2">
    <source>
        <dbReference type="EMBL" id="KLN59390.1"/>
    </source>
</evidence>
<dbReference type="Pfam" id="PF08447">
    <property type="entry name" value="PAS_3"/>
    <property type="match status" value="1"/>
</dbReference>
<dbReference type="RefSeq" id="WP_047765622.1">
    <property type="nucleotide sequence ID" value="NZ_LAQL01000016.1"/>
</dbReference>
<dbReference type="InterPro" id="IPR013655">
    <property type="entry name" value="PAS_fold_3"/>
</dbReference>
<protein>
    <submittedName>
        <fullName evidence="2">Chemotaxis protein</fullName>
    </submittedName>
</protein>
<dbReference type="SUPFAM" id="SSF55785">
    <property type="entry name" value="PYP-like sensor domain (PAS domain)"/>
    <property type="match status" value="1"/>
</dbReference>
<dbReference type="NCBIfam" id="TIGR00229">
    <property type="entry name" value="sensory_box"/>
    <property type="match status" value="1"/>
</dbReference>